<organism evidence="9 10">
    <name type="scientific">Plastoroseomonas hellenica</name>
    <dbReference type="NCBI Taxonomy" id="2687306"/>
    <lineage>
        <taxon>Bacteria</taxon>
        <taxon>Pseudomonadati</taxon>
        <taxon>Pseudomonadota</taxon>
        <taxon>Alphaproteobacteria</taxon>
        <taxon>Acetobacterales</taxon>
        <taxon>Acetobacteraceae</taxon>
        <taxon>Plastoroseomonas</taxon>
    </lineage>
</organism>
<keyword evidence="5" id="KW-0175">Coiled coil</keyword>
<dbReference type="Gene3D" id="1.10.287.470">
    <property type="entry name" value="Helix hairpin bin"/>
    <property type="match status" value="2"/>
</dbReference>
<sequence>MDVGPSKSPTQETADPVRRKPLRRYARLIGLALVAALGLGLTLRWVHWQFTHVVLDDARIASDMIMLASRVPGWVQRLPVTAGDNLREGELLVQIDPREASLAVQELEARIAGIAARRAELQARLTMVDRQSASQHQAAIARLDQARATLPAAEADRLFATSELARAEGLIASGAGTRQRLEQLRAGLDSARQRVIGAAAEIRNAEALMAAAQAAREEMEVITRQLEALAPQERELTASRDRAALDLADRTIRMPFDGVVDRIFVDPGEYVLAGQRIILVHNPAQIRVEANVKETDIRFFRPGTPVRVTVDAWPDRVFDGVVDRVIEAATSEFALLPSPNPSGNFTKITQRLPLRVQLRPPPPPGLLRPGMMVRVEAEARDTSGPDR</sequence>
<evidence type="ECO:0000259" key="7">
    <source>
        <dbReference type="Pfam" id="PF25917"/>
    </source>
</evidence>
<dbReference type="InterPro" id="IPR058625">
    <property type="entry name" value="MdtA-like_BSH"/>
</dbReference>
<feature type="domain" description="Multidrug resistance protein MdtA-like barrel-sandwich hybrid" evidence="7">
    <location>
        <begin position="67"/>
        <end position="277"/>
    </location>
</feature>
<protein>
    <submittedName>
        <fullName evidence="9">HlyD family secretion protein</fullName>
    </submittedName>
</protein>
<dbReference type="Gene3D" id="2.40.30.170">
    <property type="match status" value="1"/>
</dbReference>
<keyword evidence="2 6" id="KW-0812">Transmembrane</keyword>
<dbReference type="InterPro" id="IPR058792">
    <property type="entry name" value="Beta-barrel_RND_2"/>
</dbReference>
<feature type="coiled-coil region" evidence="5">
    <location>
        <begin position="188"/>
        <end position="225"/>
    </location>
</feature>
<evidence type="ECO:0000256" key="2">
    <source>
        <dbReference type="ARBA" id="ARBA00022692"/>
    </source>
</evidence>
<dbReference type="RefSeq" id="WP_211852269.1">
    <property type="nucleotide sequence ID" value="NZ_JAAGBB010000009.1"/>
</dbReference>
<keyword evidence="3 6" id="KW-1133">Transmembrane helix</keyword>
<dbReference type="InterPro" id="IPR050739">
    <property type="entry name" value="MFP"/>
</dbReference>
<evidence type="ECO:0000256" key="6">
    <source>
        <dbReference type="SAM" id="Phobius"/>
    </source>
</evidence>
<dbReference type="Pfam" id="PF25917">
    <property type="entry name" value="BSH_RND"/>
    <property type="match status" value="1"/>
</dbReference>
<dbReference type="Pfam" id="PF25954">
    <property type="entry name" value="Beta-barrel_RND_2"/>
    <property type="match status" value="1"/>
</dbReference>
<comment type="caution">
    <text evidence="9">The sequence shown here is derived from an EMBL/GenBank/DDBJ whole genome shotgun (WGS) entry which is preliminary data.</text>
</comment>
<accession>A0ABS5EWD5</accession>
<name>A0ABS5EWD5_9PROT</name>
<dbReference type="PANTHER" id="PTHR30386:SF26">
    <property type="entry name" value="TRANSPORT PROTEIN COMB"/>
    <property type="match status" value="1"/>
</dbReference>
<gene>
    <name evidence="9" type="ORF">GXW71_09585</name>
</gene>
<proteinExistence type="predicted"/>
<evidence type="ECO:0000313" key="9">
    <source>
        <dbReference type="EMBL" id="MBR0664603.1"/>
    </source>
</evidence>
<keyword evidence="4 6" id="KW-0472">Membrane</keyword>
<evidence type="ECO:0000256" key="3">
    <source>
        <dbReference type="ARBA" id="ARBA00022989"/>
    </source>
</evidence>
<dbReference type="Proteomes" id="UP001196870">
    <property type="component" value="Unassembled WGS sequence"/>
</dbReference>
<dbReference type="EMBL" id="JAAGBB010000009">
    <property type="protein sequence ID" value="MBR0664603.1"/>
    <property type="molecule type" value="Genomic_DNA"/>
</dbReference>
<dbReference type="Gene3D" id="2.40.50.100">
    <property type="match status" value="1"/>
</dbReference>
<dbReference type="PRINTS" id="PR01490">
    <property type="entry name" value="RTXTOXIND"/>
</dbReference>
<dbReference type="PANTHER" id="PTHR30386">
    <property type="entry name" value="MEMBRANE FUSION SUBUNIT OF EMRAB-TOLC MULTIDRUG EFFLUX PUMP"/>
    <property type="match status" value="1"/>
</dbReference>
<evidence type="ECO:0000313" key="10">
    <source>
        <dbReference type="Proteomes" id="UP001196870"/>
    </source>
</evidence>
<evidence type="ECO:0000256" key="5">
    <source>
        <dbReference type="SAM" id="Coils"/>
    </source>
</evidence>
<comment type="subcellular location">
    <subcellularLocation>
        <location evidence="1">Membrane</location>
        <topology evidence="1">Single-pass membrane protein</topology>
    </subcellularLocation>
</comment>
<reference evidence="10" key="1">
    <citation type="journal article" date="2021" name="Syst. Appl. Microbiol.">
        <title>Roseomonas hellenica sp. nov., isolated from roots of wild-growing Alkanna tinctoria.</title>
        <authorList>
            <person name="Rat A."/>
            <person name="Naranjo H.D."/>
            <person name="Lebbe L."/>
            <person name="Cnockaert M."/>
            <person name="Krigas N."/>
            <person name="Grigoriadou K."/>
            <person name="Maloupa E."/>
            <person name="Willems A."/>
        </authorList>
    </citation>
    <scope>NUCLEOTIDE SEQUENCE [LARGE SCALE GENOMIC DNA]</scope>
    <source>
        <strain evidence="10">LMG 31523</strain>
    </source>
</reference>
<feature type="transmembrane region" description="Helical" evidence="6">
    <location>
        <begin position="28"/>
        <end position="46"/>
    </location>
</feature>
<evidence type="ECO:0000256" key="4">
    <source>
        <dbReference type="ARBA" id="ARBA00023136"/>
    </source>
</evidence>
<evidence type="ECO:0000256" key="1">
    <source>
        <dbReference type="ARBA" id="ARBA00004167"/>
    </source>
</evidence>
<dbReference type="SUPFAM" id="SSF111369">
    <property type="entry name" value="HlyD-like secretion proteins"/>
    <property type="match status" value="2"/>
</dbReference>
<evidence type="ECO:0000259" key="8">
    <source>
        <dbReference type="Pfam" id="PF25954"/>
    </source>
</evidence>
<keyword evidence="10" id="KW-1185">Reference proteome</keyword>
<feature type="domain" description="CusB-like beta-barrel" evidence="8">
    <location>
        <begin position="288"/>
        <end position="378"/>
    </location>
</feature>